<comment type="caution">
    <text evidence="2">The sequence shown here is derived from an EMBL/GenBank/DDBJ whole genome shotgun (WGS) entry which is preliminary data.</text>
</comment>
<dbReference type="Proteomes" id="UP001265700">
    <property type="component" value="Unassembled WGS sequence"/>
</dbReference>
<proteinExistence type="predicted"/>
<organism evidence="2 3">
    <name type="scientific">Hydrogenophaga palleronii</name>
    <dbReference type="NCBI Taxonomy" id="65655"/>
    <lineage>
        <taxon>Bacteria</taxon>
        <taxon>Pseudomonadati</taxon>
        <taxon>Pseudomonadota</taxon>
        <taxon>Betaproteobacteria</taxon>
        <taxon>Burkholderiales</taxon>
        <taxon>Comamonadaceae</taxon>
        <taxon>Hydrogenophaga</taxon>
    </lineage>
</organism>
<dbReference type="InterPro" id="IPR036514">
    <property type="entry name" value="SGNH_hydro_sf"/>
</dbReference>
<protein>
    <submittedName>
        <fullName evidence="2">Uncharacterized protein</fullName>
    </submittedName>
</protein>
<dbReference type="EMBL" id="JAVDWU010000003">
    <property type="protein sequence ID" value="MDR7150046.1"/>
    <property type="molecule type" value="Genomic_DNA"/>
</dbReference>
<dbReference type="RefSeq" id="WP_310315090.1">
    <property type="nucleotide sequence ID" value="NZ_JAVDWU010000003.1"/>
</dbReference>
<reference evidence="2 3" key="1">
    <citation type="submission" date="2023-07" db="EMBL/GenBank/DDBJ databases">
        <title>Sorghum-associated microbial communities from plants grown in Nebraska, USA.</title>
        <authorList>
            <person name="Schachtman D."/>
        </authorList>
    </citation>
    <scope>NUCLEOTIDE SEQUENCE [LARGE SCALE GENOMIC DNA]</scope>
    <source>
        <strain evidence="2 3">4249</strain>
    </source>
</reference>
<feature type="chain" id="PRO_5045685331" evidence="1">
    <location>
        <begin position="22"/>
        <end position="302"/>
    </location>
</feature>
<accession>A0ABU1WM03</accession>
<name>A0ABU1WM03_9BURK</name>
<evidence type="ECO:0000256" key="1">
    <source>
        <dbReference type="SAM" id="SignalP"/>
    </source>
</evidence>
<evidence type="ECO:0000313" key="3">
    <source>
        <dbReference type="Proteomes" id="UP001265700"/>
    </source>
</evidence>
<gene>
    <name evidence="2" type="ORF">J2W49_002001</name>
</gene>
<dbReference type="Gene3D" id="3.40.50.1110">
    <property type="entry name" value="SGNH hydrolase"/>
    <property type="match status" value="1"/>
</dbReference>
<keyword evidence="1" id="KW-0732">Signal</keyword>
<sequence length="302" mass="34250">MLKKHLAACLVGFAVCTTAFANDKFSVFYIGHSLLSDIPAMTRTLVESDRGSRFSLRQQEIPGAPLRWQWEAKDRNDQFEPHFGGRYDIHLSKGEFDTLVLTDSVPRGGPGMEAETVDYLGRIADFARKHRPDIRIYYYSTWHFLTSGTPNNSPYDKDAPNRNLKWRERIDADAKMWERIVDKVNAARPSAPPIRIIPGGTVLAALSDAIDAGEFAEWKSIQDLFSDDIHTNHYGKYAVALAHYAVLTGKSPVGLTSNLKDLWGRPYWNHKTWDGKIYPPMRPETVKRMQEIVANTISSLPR</sequence>
<feature type="signal peptide" evidence="1">
    <location>
        <begin position="1"/>
        <end position="21"/>
    </location>
</feature>
<evidence type="ECO:0000313" key="2">
    <source>
        <dbReference type="EMBL" id="MDR7150046.1"/>
    </source>
</evidence>
<keyword evidence="3" id="KW-1185">Reference proteome</keyword>